<gene>
    <name evidence="1" type="ORF">JG687_00012767</name>
    <name evidence="2" type="ORF">PC110_g17193</name>
</gene>
<evidence type="ECO:0000313" key="2">
    <source>
        <dbReference type="EMBL" id="RAW26404.1"/>
    </source>
</evidence>
<keyword evidence="3" id="KW-1185">Reference proteome</keyword>
<dbReference type="AlphaFoldDB" id="A0A329RNW3"/>
<organism evidence="2 3">
    <name type="scientific">Phytophthora cactorum</name>
    <dbReference type="NCBI Taxonomy" id="29920"/>
    <lineage>
        <taxon>Eukaryota</taxon>
        <taxon>Sar</taxon>
        <taxon>Stramenopiles</taxon>
        <taxon>Oomycota</taxon>
        <taxon>Peronosporomycetes</taxon>
        <taxon>Peronosporales</taxon>
        <taxon>Peronosporaceae</taxon>
        <taxon>Phytophthora</taxon>
    </lineage>
</organism>
<proteinExistence type="predicted"/>
<dbReference type="Proteomes" id="UP000251314">
    <property type="component" value="Unassembled WGS sequence"/>
</dbReference>
<accession>A0A329RNW3</accession>
<dbReference type="Proteomes" id="UP000688947">
    <property type="component" value="Unassembled WGS sequence"/>
</dbReference>
<dbReference type="OrthoDB" id="10268796at2759"/>
<sequence>MFTAVSLSRLAQYPELAFQPSCDMELKVMHQLDNPHHLFKVEQNGDERAVSHTWGSSVDDLI</sequence>
<name>A0A329RNW3_9STRA</name>
<reference evidence="2 3" key="1">
    <citation type="submission" date="2018-01" db="EMBL/GenBank/DDBJ databases">
        <title>Draft genome of the strawberry crown rot pathogen Phytophthora cactorum.</title>
        <authorList>
            <person name="Armitage A.D."/>
            <person name="Lysoe E."/>
            <person name="Nellist C.F."/>
            <person name="Harrison R.J."/>
            <person name="Brurberg M.B."/>
        </authorList>
    </citation>
    <scope>NUCLEOTIDE SEQUENCE [LARGE SCALE GENOMIC DNA]</scope>
    <source>
        <strain evidence="2 3">10300</strain>
    </source>
</reference>
<evidence type="ECO:0000313" key="1">
    <source>
        <dbReference type="EMBL" id="KAG6952822.1"/>
    </source>
</evidence>
<protein>
    <submittedName>
        <fullName evidence="2">Uncharacterized protein</fullName>
    </submittedName>
</protein>
<dbReference type="VEuPathDB" id="FungiDB:PC110_g17193"/>
<reference evidence="1" key="2">
    <citation type="submission" date="2021-01" db="EMBL/GenBank/DDBJ databases">
        <title>Phytophthora aleatoria, a newly-described species from Pinus radiata is distinct from Phytophthora cactorum isolates based on comparative genomics.</title>
        <authorList>
            <person name="Mcdougal R."/>
            <person name="Panda P."/>
            <person name="Williams N."/>
            <person name="Studholme D.J."/>
        </authorList>
    </citation>
    <scope>NUCLEOTIDE SEQUENCE</scope>
    <source>
        <strain evidence="1">NZFS 3830</strain>
    </source>
</reference>
<dbReference type="EMBL" id="MJFZ01000654">
    <property type="protein sequence ID" value="RAW26404.1"/>
    <property type="molecule type" value="Genomic_DNA"/>
</dbReference>
<comment type="caution">
    <text evidence="2">The sequence shown here is derived from an EMBL/GenBank/DDBJ whole genome shotgun (WGS) entry which is preliminary data.</text>
</comment>
<evidence type="ECO:0000313" key="3">
    <source>
        <dbReference type="Proteomes" id="UP000251314"/>
    </source>
</evidence>
<dbReference type="EMBL" id="JAENGZ010000884">
    <property type="protein sequence ID" value="KAG6952822.1"/>
    <property type="molecule type" value="Genomic_DNA"/>
</dbReference>